<organism evidence="1 2">
    <name type="scientific">Marinilabilia salmonicolor</name>
    <dbReference type="NCBI Taxonomy" id="989"/>
    <lineage>
        <taxon>Bacteria</taxon>
        <taxon>Pseudomonadati</taxon>
        <taxon>Bacteroidota</taxon>
        <taxon>Bacteroidia</taxon>
        <taxon>Marinilabiliales</taxon>
        <taxon>Marinilabiliaceae</taxon>
        <taxon>Marinilabilia</taxon>
    </lineage>
</organism>
<sequence>MNSSELNNVQVDVIVDGQKCDYTEMQLHQTMSGHHTFQVVVNYRPGKPTVWTETPETIYDQL</sequence>
<reference evidence="1 2" key="1">
    <citation type="submission" date="2018-07" db="EMBL/GenBank/DDBJ databases">
        <title>Freshwater and sediment microbial communities from various areas in North America, analyzing microbe dynamics in response to fracking.</title>
        <authorList>
            <person name="Lamendella R."/>
        </authorList>
    </citation>
    <scope>NUCLEOTIDE SEQUENCE [LARGE SCALE GENOMIC DNA]</scope>
    <source>
        <strain evidence="1 2">160A</strain>
    </source>
</reference>
<dbReference type="RefSeq" id="WP_114438040.1">
    <property type="nucleotide sequence ID" value="NZ_PVTS01000030.1"/>
</dbReference>
<protein>
    <submittedName>
        <fullName evidence="1">Uncharacterized protein</fullName>
    </submittedName>
</protein>
<dbReference type="AlphaFoldDB" id="A0A2T0WQ85"/>
<keyword evidence="2" id="KW-1185">Reference proteome</keyword>
<gene>
    <name evidence="1" type="ORF">DFO77_13528</name>
</gene>
<evidence type="ECO:0000313" key="1">
    <source>
        <dbReference type="EMBL" id="RCW28845.1"/>
    </source>
</evidence>
<name>A0A2T0WQ85_9BACT</name>
<proteinExistence type="predicted"/>
<dbReference type="OrthoDB" id="1907165at2"/>
<dbReference type="EMBL" id="QPIZ01000035">
    <property type="protein sequence ID" value="RCW28845.1"/>
    <property type="molecule type" value="Genomic_DNA"/>
</dbReference>
<dbReference type="Proteomes" id="UP000252733">
    <property type="component" value="Unassembled WGS sequence"/>
</dbReference>
<evidence type="ECO:0000313" key="2">
    <source>
        <dbReference type="Proteomes" id="UP000252733"/>
    </source>
</evidence>
<comment type="caution">
    <text evidence="1">The sequence shown here is derived from an EMBL/GenBank/DDBJ whole genome shotgun (WGS) entry which is preliminary data.</text>
</comment>
<accession>A0A2T0WQ85</accession>